<gene>
    <name evidence="4" type="ORF">D3878_09950</name>
</gene>
<dbReference type="Pfam" id="PF14451">
    <property type="entry name" value="Ub-Mut7C"/>
    <property type="match status" value="1"/>
</dbReference>
<proteinExistence type="predicted"/>
<dbReference type="SUPFAM" id="SSF54285">
    <property type="entry name" value="MoaD/ThiS"/>
    <property type="match status" value="1"/>
</dbReference>
<comment type="caution">
    <text evidence="4">The sequence shown here is derived from an EMBL/GenBank/DDBJ whole genome shotgun (WGS) entry which is preliminary data.</text>
</comment>
<evidence type="ECO:0000313" key="4">
    <source>
        <dbReference type="EMBL" id="RJG01860.1"/>
    </source>
</evidence>
<dbReference type="AlphaFoldDB" id="A0A3A3GLK8"/>
<accession>A0A3A3GLK8</accession>
<dbReference type="GO" id="GO:0003723">
    <property type="term" value="F:RNA binding"/>
    <property type="evidence" value="ECO:0007669"/>
    <property type="project" value="UniProtKB-KW"/>
</dbReference>
<dbReference type="EMBL" id="QYUQ01000002">
    <property type="protein sequence ID" value="RJG01860.1"/>
    <property type="molecule type" value="Genomic_DNA"/>
</dbReference>
<feature type="domain" description="Mut7-C RNAse" evidence="2">
    <location>
        <begin position="97"/>
        <end position="238"/>
    </location>
</feature>
<dbReference type="Proteomes" id="UP000266327">
    <property type="component" value="Unassembled WGS sequence"/>
</dbReference>
<keyword evidence="1" id="KW-0694">RNA-binding</keyword>
<feature type="domain" description="Ubiquitin Mut7-C" evidence="3">
    <location>
        <begin position="2"/>
        <end position="78"/>
    </location>
</feature>
<sequence>MTSAWFRFYAELNRFVAPPQRQRSVERVCAQDASVKHMVEALGVPHTEVALILVNGRPVDFSYRLREQDHVSVYPRFACLMPAPPCASLQPSGHSVFVADAHLGRLARDLRMLGFDVLYRNDFSDDDIVRIAVQEQRIVLTRDRDLLMRKPVARGCYLYTIDGDQQLLDVMARYRLAGEIRPLSRCLNCNGLLAPVSRDAVEDDLPARSGACHQRFRRCAGCGQVYWEGSHVVRMRKRIAALLEAVRPLMDKRLI</sequence>
<dbReference type="InterPro" id="IPR002782">
    <property type="entry name" value="Mut7-C_RNAse_dom"/>
</dbReference>
<dbReference type="PROSITE" id="PS50889">
    <property type="entry name" value="S4"/>
    <property type="match status" value="1"/>
</dbReference>
<dbReference type="PANTHER" id="PTHR39081">
    <property type="entry name" value="MUT7-C DOMAIN-CONTAINING PROTEIN"/>
    <property type="match status" value="1"/>
</dbReference>
<dbReference type="PANTHER" id="PTHR39081:SF1">
    <property type="entry name" value="MUT7-C RNASE DOMAIN-CONTAINING PROTEIN"/>
    <property type="match status" value="1"/>
</dbReference>
<evidence type="ECO:0000256" key="1">
    <source>
        <dbReference type="PROSITE-ProRule" id="PRU00182"/>
    </source>
</evidence>
<dbReference type="OrthoDB" id="9797655at2"/>
<organism evidence="4 5">
    <name type="scientific">Noviherbaspirillum sedimenti</name>
    <dbReference type="NCBI Taxonomy" id="2320865"/>
    <lineage>
        <taxon>Bacteria</taxon>
        <taxon>Pseudomonadati</taxon>
        <taxon>Pseudomonadota</taxon>
        <taxon>Betaproteobacteria</taxon>
        <taxon>Burkholderiales</taxon>
        <taxon>Oxalobacteraceae</taxon>
        <taxon>Noviherbaspirillum</taxon>
    </lineage>
</organism>
<reference evidence="5" key="1">
    <citation type="submission" date="2018-09" db="EMBL/GenBank/DDBJ databases">
        <authorList>
            <person name="Zhu H."/>
        </authorList>
    </citation>
    <scope>NUCLEOTIDE SEQUENCE [LARGE SCALE GENOMIC DNA]</scope>
    <source>
        <strain evidence="5">K1S02-23</strain>
    </source>
</reference>
<protein>
    <submittedName>
        <fullName evidence="4">Twitching motility protein PilT</fullName>
    </submittedName>
</protein>
<dbReference type="InterPro" id="IPR016155">
    <property type="entry name" value="Mopterin_synth/thiamin_S_b"/>
</dbReference>
<evidence type="ECO:0000313" key="5">
    <source>
        <dbReference type="Proteomes" id="UP000266327"/>
    </source>
</evidence>
<keyword evidence="5" id="KW-1185">Reference proteome</keyword>
<dbReference type="RefSeq" id="WP_119785322.1">
    <property type="nucleotide sequence ID" value="NZ_QYUQ01000002.1"/>
</dbReference>
<evidence type="ECO:0000259" key="2">
    <source>
        <dbReference type="Pfam" id="PF01927"/>
    </source>
</evidence>
<name>A0A3A3GLK8_9BURK</name>
<dbReference type="InterPro" id="IPR027798">
    <property type="entry name" value="Ub_Mut7C"/>
</dbReference>
<dbReference type="Pfam" id="PF01927">
    <property type="entry name" value="Mut7-C"/>
    <property type="match status" value="1"/>
</dbReference>
<evidence type="ECO:0000259" key="3">
    <source>
        <dbReference type="Pfam" id="PF14451"/>
    </source>
</evidence>